<name>K0KTA2_WICCF</name>
<reference evidence="1 2" key="1">
    <citation type="journal article" date="2012" name="Eukaryot. Cell">
        <title>Draft genome sequence of Wickerhamomyces ciferrii NRRL Y-1031 F-60-10.</title>
        <authorList>
            <person name="Schneider J."/>
            <person name="Andrea H."/>
            <person name="Blom J."/>
            <person name="Jaenicke S."/>
            <person name="Ruckert C."/>
            <person name="Schorsch C."/>
            <person name="Szczepanowski R."/>
            <person name="Farwick M."/>
            <person name="Goesmann A."/>
            <person name="Puhler A."/>
            <person name="Schaffer S."/>
            <person name="Tauch A."/>
            <person name="Kohler T."/>
            <person name="Brinkrolf K."/>
        </authorList>
    </citation>
    <scope>NUCLEOTIDE SEQUENCE [LARGE SCALE GENOMIC DNA]</scope>
    <source>
        <strain evidence="2">ATCC 14091 / BCRC 22168 / CBS 111 / JCM 3599 / NBRC 0793 / NRRL Y-1031 F-60-10</strain>
    </source>
</reference>
<comment type="caution">
    <text evidence="1">The sequence shown here is derived from an EMBL/GenBank/DDBJ whole genome shotgun (WGS) entry which is preliminary data.</text>
</comment>
<evidence type="ECO:0000313" key="2">
    <source>
        <dbReference type="Proteomes" id="UP000009328"/>
    </source>
</evidence>
<proteinExistence type="predicted"/>
<protein>
    <submittedName>
        <fullName evidence="1">Uncharacterized protein</fullName>
    </submittedName>
</protein>
<dbReference type="AlphaFoldDB" id="K0KTA2"/>
<organism evidence="1 2">
    <name type="scientific">Wickerhamomyces ciferrii (strain ATCC 14091 / BCRC 22168 / CBS 111 / JCM 3599 / NBRC 0793 / NRRL Y-1031 F-60-10)</name>
    <name type="common">Yeast</name>
    <name type="synonym">Pichia ciferrii</name>
    <dbReference type="NCBI Taxonomy" id="1206466"/>
    <lineage>
        <taxon>Eukaryota</taxon>
        <taxon>Fungi</taxon>
        <taxon>Dikarya</taxon>
        <taxon>Ascomycota</taxon>
        <taxon>Saccharomycotina</taxon>
        <taxon>Saccharomycetes</taxon>
        <taxon>Phaffomycetales</taxon>
        <taxon>Wickerhamomycetaceae</taxon>
        <taxon>Wickerhamomyces</taxon>
    </lineage>
</organism>
<accession>K0KTA2</accession>
<gene>
    <name evidence="1" type="ORF">BN7_5979</name>
</gene>
<sequence length="78" mass="9489">MIEAYTVFVSKEIEDIDSFYPENIQERIEGGDVIKQDFIDDLWVLILRFEREDDDDRDLYKILKEIDYVEAVEEFEEF</sequence>
<evidence type="ECO:0000313" key="1">
    <source>
        <dbReference type="EMBL" id="CCH46386.1"/>
    </source>
</evidence>
<dbReference type="EMBL" id="CAIF01000244">
    <property type="protein sequence ID" value="CCH46386.1"/>
    <property type="molecule type" value="Genomic_DNA"/>
</dbReference>
<dbReference type="Proteomes" id="UP000009328">
    <property type="component" value="Unassembled WGS sequence"/>
</dbReference>
<dbReference type="InParanoid" id="K0KTA2"/>
<keyword evidence="2" id="KW-1185">Reference proteome</keyword>
<dbReference type="HOGENOM" id="CLU_2623886_0_0_1"/>